<evidence type="ECO:0000256" key="1">
    <source>
        <dbReference type="ARBA" id="ARBA00011073"/>
    </source>
</evidence>
<feature type="domain" description="PA" evidence="10">
    <location>
        <begin position="814"/>
        <end position="901"/>
    </location>
</feature>
<keyword evidence="8" id="KW-0732">Signal</keyword>
<evidence type="ECO:0000256" key="7">
    <source>
        <dbReference type="SAM" id="MobiDB-lite"/>
    </source>
</evidence>
<proteinExistence type="inferred from homology"/>
<evidence type="ECO:0000259" key="9">
    <source>
        <dbReference type="Pfam" id="PF00082"/>
    </source>
</evidence>
<feature type="chain" id="PRO_5039618428" evidence="8">
    <location>
        <begin position="32"/>
        <end position="1260"/>
    </location>
</feature>
<name>A0A4R5DC26_9ACTN</name>
<dbReference type="Proteomes" id="UP000294739">
    <property type="component" value="Unassembled WGS sequence"/>
</dbReference>
<dbReference type="SUPFAM" id="SSF52025">
    <property type="entry name" value="PA domain"/>
    <property type="match status" value="1"/>
</dbReference>
<feature type="signal peptide" evidence="8">
    <location>
        <begin position="1"/>
        <end position="31"/>
    </location>
</feature>
<dbReference type="RefSeq" id="WP_131896089.1">
    <property type="nucleotide sequence ID" value="NZ_SMKZ01000020.1"/>
</dbReference>
<evidence type="ECO:0000313" key="12">
    <source>
        <dbReference type="Proteomes" id="UP000294739"/>
    </source>
</evidence>
<dbReference type="Gene3D" id="3.40.50.200">
    <property type="entry name" value="Peptidase S8/S53 domain"/>
    <property type="match status" value="1"/>
</dbReference>
<protein>
    <submittedName>
        <fullName evidence="11">Peptidase S8/S53 subtilisin kexin sedolisin</fullName>
    </submittedName>
</protein>
<feature type="domain" description="Peptidase S8/S53" evidence="9">
    <location>
        <begin position="231"/>
        <end position="488"/>
    </location>
</feature>
<sequence>MTTTAFPAGAGRRWAVAALLAAVLPVSLAGAGPSAASSTATPAVTASPATSPAGATYQITLLTGDVVTLHVAPDGRQAAWVEEPADGEPAGSTPRISEADGHVHVVPDEAVHYLESGAVDERLFDVTYLAQEGYHDAATADLPLLVAAPADEASRDAAPLSVPPGVLVERELDSIDAVVVTADRAARSVLWDAVLAQEVGRVWLNGRVEVALDESVSQVGAPAAWEAGYDGTGTTVAVLDTGWDPTHPDLAGQVVGAANFTPDPDPEGRTGVDGHGHGTHVAATVAGTGAASGGANRGVAPGADLLIGKVLDATGSGYEDWIIAGMEWAVAQGADVVNLSLGGDAPSDGTDPLSLAVDRLTAESETLFVVAAGNIGPTEGTVTSPGAATSALTVGAVEKDDEAASFSSRGPRLGDGAVKPEIVAPGVDVVAARAAGTSLGNLLDEHYTSLNGTSMATPHVAGAAAILAQQHPEWDGEQLKSRLVASSLPLDGERTTFQGSGRLDVAAAVADAVSVEQSVLNLGYLGMDDPGVSQTLTYHNPTDERVTLVLSADVTRVGSDGAGAPVLRLADPVLSIPAGGTASTQVRVAPSASTGGAYTGRIVATDPRDRDVRVQSVVSFTVERRAHTVTVTGIARDGARATGTVDLWNNETAEWIRAFMTDGVATVAVPAGTYTMVASVETAPVDYRVADRALAAEPQLVVDGDVTLDYDARDAEPVQVETPRETDVHRYQVVWRREIGDRSRTVVVAEGWYEEDLHAFRGPAAKTGELEISTAWQLVEPLLEAGVAGPDGFEIDRTPSLVSIGHPYAGEASLPVVDVGAGTDAEFAAVDVAGKVALVRRTSGSDLLAVQAELARQARAAQAAGAALLLIQNNHPGGWLPQLRGGALPTYALDQATGDRLRATLATDPGLTLDVVGLADSRYSYELVFTESDGLPGGIVYEVTEDELATVVSDFRAESDEMARGEEWLAYLDGSLLGVSLPMGRSGPVVRTEYVSTDRVQWERHARPHQGYGNLYWVWSAVEQYEPGRVYEHEWWGPVTAPGFPEGTGWGVARVRDAIRIAIPHYTWGDWSLHGTIFQQAGDLSELTLRRDGEVVGTKDWSEAQFTVPAEEGDFELSLSVTDGRLNWKETSTHTETTWGFRSGRPSGESEVLALVQLGYELDAGLRNEVPAGVSYPLVVTPDYQPGADGPGGFSVGVEVSFDDGVSWREVPVSASGDGSFEAQVPAAGEGFASVRVSAEDGDGNRVVQQVDRAWRIAAG</sequence>
<dbReference type="SUPFAM" id="SSF52743">
    <property type="entry name" value="Subtilisin-like"/>
    <property type="match status" value="1"/>
</dbReference>
<dbReference type="PROSITE" id="PS51892">
    <property type="entry name" value="SUBTILASE"/>
    <property type="match status" value="1"/>
</dbReference>
<accession>A0A4R5DC26</accession>
<gene>
    <name evidence="11" type="ORF">E1269_15655</name>
</gene>
<dbReference type="Pfam" id="PF00082">
    <property type="entry name" value="Peptidase_S8"/>
    <property type="match status" value="1"/>
</dbReference>
<dbReference type="InterPro" id="IPR051048">
    <property type="entry name" value="Peptidase_S8/S53_subtilisin"/>
</dbReference>
<keyword evidence="3 6" id="KW-0378">Hydrolase</keyword>
<dbReference type="PANTHER" id="PTHR43399">
    <property type="entry name" value="SUBTILISIN-RELATED"/>
    <property type="match status" value="1"/>
</dbReference>
<reference evidence="11 12" key="1">
    <citation type="submission" date="2019-03" db="EMBL/GenBank/DDBJ databases">
        <title>Draft genome sequences of novel Actinobacteria.</title>
        <authorList>
            <person name="Sahin N."/>
            <person name="Ay H."/>
            <person name="Saygin H."/>
        </authorList>
    </citation>
    <scope>NUCLEOTIDE SEQUENCE [LARGE SCALE GENOMIC DNA]</scope>
    <source>
        <strain evidence="11 12">5K138</strain>
    </source>
</reference>
<evidence type="ECO:0000256" key="3">
    <source>
        <dbReference type="ARBA" id="ARBA00022801"/>
    </source>
</evidence>
<dbReference type="InterPro" id="IPR000209">
    <property type="entry name" value="Peptidase_S8/S53_dom"/>
</dbReference>
<dbReference type="AlphaFoldDB" id="A0A4R5DC26"/>
<evidence type="ECO:0000256" key="8">
    <source>
        <dbReference type="SAM" id="SignalP"/>
    </source>
</evidence>
<dbReference type="InParanoid" id="A0A4R5DC26"/>
<dbReference type="GO" id="GO:0004252">
    <property type="term" value="F:serine-type endopeptidase activity"/>
    <property type="evidence" value="ECO:0007669"/>
    <property type="project" value="UniProtKB-UniRule"/>
</dbReference>
<dbReference type="PROSITE" id="PS00138">
    <property type="entry name" value="SUBTILASE_SER"/>
    <property type="match status" value="1"/>
</dbReference>
<dbReference type="GO" id="GO:0006508">
    <property type="term" value="P:proteolysis"/>
    <property type="evidence" value="ECO:0007669"/>
    <property type="project" value="UniProtKB-KW"/>
</dbReference>
<feature type="active site" description="Charge relay system" evidence="5 6">
    <location>
        <position position="454"/>
    </location>
</feature>
<feature type="active site" description="Charge relay system" evidence="5 6">
    <location>
        <position position="277"/>
    </location>
</feature>
<evidence type="ECO:0000256" key="2">
    <source>
        <dbReference type="ARBA" id="ARBA00022670"/>
    </source>
</evidence>
<dbReference type="EMBL" id="SMKZ01000020">
    <property type="protein sequence ID" value="TDE09144.1"/>
    <property type="molecule type" value="Genomic_DNA"/>
</dbReference>
<dbReference type="Pfam" id="PF02225">
    <property type="entry name" value="PA"/>
    <property type="match status" value="1"/>
</dbReference>
<dbReference type="OrthoDB" id="5165638at2"/>
<keyword evidence="12" id="KW-1185">Reference proteome</keyword>
<evidence type="ECO:0000256" key="4">
    <source>
        <dbReference type="ARBA" id="ARBA00022825"/>
    </source>
</evidence>
<keyword evidence="4 6" id="KW-0720">Serine protease</keyword>
<comment type="caution">
    <text evidence="11">The sequence shown here is derived from an EMBL/GenBank/DDBJ whole genome shotgun (WGS) entry which is preliminary data.</text>
</comment>
<dbReference type="InterPro" id="IPR046450">
    <property type="entry name" value="PA_dom_sf"/>
</dbReference>
<evidence type="ECO:0000256" key="5">
    <source>
        <dbReference type="PIRSR" id="PIRSR615500-1"/>
    </source>
</evidence>
<organism evidence="11 12">
    <name type="scientific">Jiangella asiatica</name>
    <dbReference type="NCBI Taxonomy" id="2530372"/>
    <lineage>
        <taxon>Bacteria</taxon>
        <taxon>Bacillati</taxon>
        <taxon>Actinomycetota</taxon>
        <taxon>Actinomycetes</taxon>
        <taxon>Jiangellales</taxon>
        <taxon>Jiangellaceae</taxon>
        <taxon>Jiangella</taxon>
    </lineage>
</organism>
<evidence type="ECO:0000313" key="11">
    <source>
        <dbReference type="EMBL" id="TDE09144.1"/>
    </source>
</evidence>
<dbReference type="InterPro" id="IPR015500">
    <property type="entry name" value="Peptidase_S8_subtilisin-rel"/>
</dbReference>
<dbReference type="InterPro" id="IPR036852">
    <property type="entry name" value="Peptidase_S8/S53_dom_sf"/>
</dbReference>
<feature type="region of interest" description="Disordered" evidence="7">
    <location>
        <begin position="81"/>
        <end position="101"/>
    </location>
</feature>
<dbReference type="PANTHER" id="PTHR43399:SF4">
    <property type="entry name" value="CELL WALL-ASSOCIATED PROTEASE"/>
    <property type="match status" value="1"/>
</dbReference>
<dbReference type="PRINTS" id="PR00723">
    <property type="entry name" value="SUBTILISIN"/>
</dbReference>
<feature type="active site" description="Charge relay system" evidence="5 6">
    <location>
        <position position="240"/>
    </location>
</feature>
<dbReference type="Gene3D" id="3.50.30.30">
    <property type="match status" value="1"/>
</dbReference>
<dbReference type="InterPro" id="IPR023828">
    <property type="entry name" value="Peptidase_S8_Ser-AS"/>
</dbReference>
<evidence type="ECO:0000256" key="6">
    <source>
        <dbReference type="PROSITE-ProRule" id="PRU01240"/>
    </source>
</evidence>
<comment type="similarity">
    <text evidence="1 6">Belongs to the peptidase S8 family.</text>
</comment>
<dbReference type="InterPro" id="IPR003137">
    <property type="entry name" value="PA_domain"/>
</dbReference>
<keyword evidence="2 6" id="KW-0645">Protease</keyword>
<evidence type="ECO:0000259" key="10">
    <source>
        <dbReference type="Pfam" id="PF02225"/>
    </source>
</evidence>